<dbReference type="PANTHER" id="PTHR10106">
    <property type="entry name" value="CYTOCHROME B561-RELATED"/>
    <property type="match status" value="1"/>
</dbReference>
<dbReference type="InterPro" id="IPR006593">
    <property type="entry name" value="Cyt_b561/ferric_Rdtase_TM"/>
</dbReference>
<reference evidence="14" key="1">
    <citation type="submission" date="2016-11" db="UniProtKB">
        <authorList>
            <consortium name="WormBaseParasite"/>
        </authorList>
    </citation>
    <scope>IDENTIFICATION</scope>
</reference>
<comment type="subcellular location">
    <subcellularLocation>
        <location evidence="2">Membrane</location>
        <topology evidence="2">Multi-pass membrane protein</topology>
    </subcellularLocation>
</comment>
<evidence type="ECO:0000256" key="7">
    <source>
        <dbReference type="ARBA" id="ARBA00022982"/>
    </source>
</evidence>
<protein>
    <submittedName>
        <fullName evidence="14">Cytochrome b561 domain-containing protein</fullName>
    </submittedName>
</protein>
<keyword evidence="5 11" id="KW-0812">Transmembrane</keyword>
<feature type="transmembrane region" description="Helical" evidence="11">
    <location>
        <begin position="62"/>
        <end position="80"/>
    </location>
</feature>
<keyword evidence="8 11" id="KW-1133">Transmembrane helix</keyword>
<evidence type="ECO:0000256" key="9">
    <source>
        <dbReference type="ARBA" id="ARBA00023004"/>
    </source>
</evidence>
<dbReference type="GO" id="GO:0046872">
    <property type="term" value="F:metal ion binding"/>
    <property type="evidence" value="ECO:0007669"/>
    <property type="project" value="UniProtKB-KW"/>
</dbReference>
<evidence type="ECO:0000313" key="13">
    <source>
        <dbReference type="Proteomes" id="UP000095281"/>
    </source>
</evidence>
<keyword evidence="10 11" id="KW-0472">Membrane</keyword>
<keyword evidence="7" id="KW-0249">Electron transport</keyword>
<organism evidence="13 14">
    <name type="scientific">Meloidogyne hapla</name>
    <name type="common">Root-knot nematode worm</name>
    <dbReference type="NCBI Taxonomy" id="6305"/>
    <lineage>
        <taxon>Eukaryota</taxon>
        <taxon>Metazoa</taxon>
        <taxon>Ecdysozoa</taxon>
        <taxon>Nematoda</taxon>
        <taxon>Chromadorea</taxon>
        <taxon>Rhabditida</taxon>
        <taxon>Tylenchina</taxon>
        <taxon>Tylenchomorpha</taxon>
        <taxon>Tylenchoidea</taxon>
        <taxon>Meloidogynidae</taxon>
        <taxon>Meloidogyninae</taxon>
        <taxon>Meloidogyne</taxon>
    </lineage>
</organism>
<evidence type="ECO:0000259" key="12">
    <source>
        <dbReference type="Pfam" id="PF03188"/>
    </source>
</evidence>
<dbReference type="InterPro" id="IPR043205">
    <property type="entry name" value="CYB561/CYBRD1-like"/>
</dbReference>
<accession>A0A1I8BSD0</accession>
<dbReference type="GO" id="GO:0016491">
    <property type="term" value="F:oxidoreductase activity"/>
    <property type="evidence" value="ECO:0007669"/>
    <property type="project" value="InterPro"/>
</dbReference>
<keyword evidence="3" id="KW-0813">Transport</keyword>
<dbReference type="PANTHER" id="PTHR10106:SF0">
    <property type="entry name" value="LD36721P"/>
    <property type="match status" value="1"/>
</dbReference>
<comment type="cofactor">
    <cofactor evidence="1">
        <name>heme b</name>
        <dbReference type="ChEBI" id="CHEBI:60344"/>
    </cofactor>
</comment>
<evidence type="ECO:0000256" key="3">
    <source>
        <dbReference type="ARBA" id="ARBA00022448"/>
    </source>
</evidence>
<evidence type="ECO:0000256" key="6">
    <source>
        <dbReference type="ARBA" id="ARBA00022723"/>
    </source>
</evidence>
<dbReference type="Gene3D" id="1.20.120.1770">
    <property type="match status" value="2"/>
</dbReference>
<feature type="transmembrane region" description="Helical" evidence="11">
    <location>
        <begin position="92"/>
        <end position="115"/>
    </location>
</feature>
<keyword evidence="4" id="KW-0349">Heme</keyword>
<evidence type="ECO:0000256" key="10">
    <source>
        <dbReference type="ARBA" id="ARBA00023136"/>
    </source>
</evidence>
<feature type="domain" description="Cytochrome b561" evidence="12">
    <location>
        <begin position="67"/>
        <end position="113"/>
    </location>
</feature>
<keyword evidence="9" id="KW-0408">Iron</keyword>
<evidence type="ECO:0000256" key="1">
    <source>
        <dbReference type="ARBA" id="ARBA00001970"/>
    </source>
</evidence>
<evidence type="ECO:0000256" key="8">
    <source>
        <dbReference type="ARBA" id="ARBA00022989"/>
    </source>
</evidence>
<evidence type="ECO:0000256" key="2">
    <source>
        <dbReference type="ARBA" id="ARBA00004141"/>
    </source>
</evidence>
<dbReference type="GO" id="GO:0016020">
    <property type="term" value="C:membrane"/>
    <property type="evidence" value="ECO:0007669"/>
    <property type="project" value="UniProtKB-SubCell"/>
</dbReference>
<evidence type="ECO:0000256" key="5">
    <source>
        <dbReference type="ARBA" id="ARBA00022692"/>
    </source>
</evidence>
<dbReference type="Pfam" id="PF03188">
    <property type="entry name" value="Cytochrom_B561"/>
    <property type="match status" value="1"/>
</dbReference>
<evidence type="ECO:0000256" key="4">
    <source>
        <dbReference type="ARBA" id="ARBA00022617"/>
    </source>
</evidence>
<proteinExistence type="predicted"/>
<evidence type="ECO:0000313" key="14">
    <source>
        <dbReference type="WBParaSite" id="MhA1_Contig48.frz3.gene20"/>
    </source>
</evidence>
<dbReference type="WBParaSite" id="MhA1_Contig48.frz3.gene20">
    <property type="protein sequence ID" value="MhA1_Contig48.frz3.gene20"/>
    <property type="gene ID" value="MhA1_Contig48.frz3.gene20"/>
</dbReference>
<feature type="transmembrane region" description="Helical" evidence="11">
    <location>
        <begin position="20"/>
        <end position="42"/>
    </location>
</feature>
<feature type="transmembrane region" description="Helical" evidence="11">
    <location>
        <begin position="135"/>
        <end position="152"/>
    </location>
</feature>
<dbReference type="AlphaFoldDB" id="A0A1I8BSD0"/>
<evidence type="ECO:0000256" key="11">
    <source>
        <dbReference type="SAM" id="Phobius"/>
    </source>
</evidence>
<sequence>MSLIFESPPLLDERQSTKLFNYLFILSQCFGILAVFGVAIWMGAFEDGGFAWSEDPSKQFHYHPTFGAGFLTFFWPGLSQDFRRAILPFHQLGGLLILFGCTVTALLGISEYAAWHHGCWTVGKELCGRQLLSNLLGFSLIGFSSCVFLLVANPRWKRRPLPEEECLNSLVDEE</sequence>
<keyword evidence="13" id="KW-1185">Reference proteome</keyword>
<keyword evidence="6" id="KW-0479">Metal-binding</keyword>
<name>A0A1I8BSD0_MELHA</name>
<dbReference type="Proteomes" id="UP000095281">
    <property type="component" value="Unplaced"/>
</dbReference>